<dbReference type="Gene3D" id="2.100.10.30">
    <property type="entry name" value="Jacalin-like lectin domain"/>
    <property type="match status" value="1"/>
</dbReference>
<dbReference type="RefSeq" id="XP_042922638.1">
    <property type="nucleotide sequence ID" value="XM_043064071.1"/>
</dbReference>
<dbReference type="InterPro" id="IPR051681">
    <property type="entry name" value="Ser/Thr_Kinases-Pseudokinases"/>
</dbReference>
<feature type="region of interest" description="Disordered" evidence="7">
    <location>
        <begin position="625"/>
        <end position="666"/>
    </location>
</feature>
<feature type="region of interest" description="Disordered" evidence="7">
    <location>
        <begin position="1079"/>
        <end position="1162"/>
    </location>
</feature>
<dbReference type="GO" id="GO:0005737">
    <property type="term" value="C:cytoplasm"/>
    <property type="evidence" value="ECO:0000318"/>
    <property type="project" value="GO_Central"/>
</dbReference>
<dbReference type="PROSITE" id="PS00107">
    <property type="entry name" value="PROTEIN_KINASE_ATP"/>
    <property type="match status" value="1"/>
</dbReference>
<evidence type="ECO:0000256" key="3">
    <source>
        <dbReference type="ARBA" id="ARBA00022741"/>
    </source>
</evidence>
<evidence type="ECO:0000256" key="6">
    <source>
        <dbReference type="PROSITE-ProRule" id="PRU10141"/>
    </source>
</evidence>
<dbReference type="InterPro" id="IPR001245">
    <property type="entry name" value="Ser-Thr/Tyr_kinase_cat_dom"/>
</dbReference>
<dbReference type="EMBL" id="CM008968">
    <property type="protein sequence ID" value="PNW80665.1"/>
    <property type="molecule type" value="Genomic_DNA"/>
</dbReference>
<dbReference type="GO" id="GO:0004674">
    <property type="term" value="F:protein serine/threonine kinase activity"/>
    <property type="evidence" value="ECO:0007669"/>
    <property type="project" value="UniProtKB-KW"/>
</dbReference>
<evidence type="ECO:0000256" key="8">
    <source>
        <dbReference type="SAM" id="SignalP"/>
    </source>
</evidence>
<dbReference type="InterPro" id="IPR008271">
    <property type="entry name" value="Ser/Thr_kinase_AS"/>
</dbReference>
<sequence length="1961" mass="196496">MRKLWAWRLLRLVALLVGLPGCTLSQQGLPWALPGPAWGNYTLSRDALGAWEAARACAANASSLATISSILSNLEEVLEQSSDVLQYWLRPDPAEYGTEANSTSLWILDPWGGCRSLVVQRTVALTTPGGGGGGGKSGGYGSGSYGNYVLGQGLRLELRVAPCDRPLQYVCMPFAALQAEQAAMQGAPPLNPYWTPQPPPLPPAAPLPPPAGDPRAGLVPRGYVLVRSGNYLGAAAPPANSSYFSTLDSFQAQGPVVNLLGSWSLGGLDAVASVHAAGSGARDAVHDALETGAAPDEYYGQPAAPGTWTTYPLPHENVSMGGELRLSYIVRVEGCGSSGGSSGAVQRLVLVTAAGARYSQGAGRCTATFMEQAPLGGYLAAIEGVMGPRSGGAGSNASSSSSNFSSGGRNVILQLSLVWAVPDNMSVTPAYSDPNWPGLVFGTGGGLRVVSQRTAPLLPSLQSPCGAAARPLVPAAWPSLTRPRAECGPGSAPSNASLPFACPSFMCCGSGATDGTRGLCGTDASFCKANLCDRTFGLCRTVASQDLLITAVEGFSPSADPFYDASSNPAAAIFSSTGTGNDDPLRGGGGGGGGGGRGLRDESEWSWGWRLTRGAPDRELLRRMSEGSPDDLTEHASSPSLLGSPPPLGPGSGTGGSGTGGLSGMPLLVSTAPPVGVAPVRGGTRLYALPRNERAMPYDDAALVCRNLTALGLTWEPLGLLDALALEASLLASAALLQALDDRYVWAVRDPGDQLGACTRLEFTAGTGRAYLQQVALVDCATAARPLCRAVWPGGSNQDEVVAGAASATRFVKGLHVLTVTSVEGRAPKSAEAGRSVGLSGTACATDTMSGFLPPDYRLASPDVWDDHVIEWNASGRPVLGGTVAMTTPFGGLALRPLLTWSDTAADAPPTAYEATSALAVQYCVLQNRNDANFRNYSRPYSSTAAVRVYGMPPLVVGSTDGTYLAAPNASYGASSPPSGSGVADYVSAAGGWRSFQLDIANGEVVVAIGGCRGGLLEQLVITTSTGRVWAPATGAGFSCSVPFRYQAPPGGYLVAIQASAGYYVESLALVWGTPLLPPPPPSPTPSPPLPSPSPPAGLQESDATNTTGKGTADGGSIATGTDGNGAAPANANGTVDTGGRYSPRPVYMKPEPQEPPPEDKTMRNVTLGLSISLGAVLIVGIVGLTWWLWRTGRCGPGGRKAAAAAAMAASSQSSDGRGGPGAFATPEAAAAAAAAGMELSAVVVDAGGKSGKGAASLPATDSSDSGGGATGGGSPSGSPPLQLRAGAGGGVGLGMGGSYNGGGDGSSLGAGSVAHGPQDAAALEQQMHTALFQKALYTWQPPAGPVGAMSGGTATALASVVPTGGGEPSGGVLTSGVTDTVSVAGPATRSDATASGAPSSLALTLTNGGRGGAGSLSAGGGGYWGATDGSGHAVVGQGPEAIAAAQAAMAAAAGLGVVMKGVAGPPGDRQAQAPTPVAAAAAAGGDVGAQADGVQSGAPEAASLAAGGPSGRSAAVVVSGTTGANSTTSSAAAGTGDQGSRTGESSQTPRQQQAAAAAAALAAGVAAAVAAGEQAAGGATSPPSPPRLGNTTELLLGRDVIVDVDDPATYLGHGTSGVVRRGTLRQPGGGWMPVAVKLLNSTTGEQASESYNRHLRTLVQEVTILGSIRHSNVVQLLGGSLRPGASFLVEELCGKTLSHAIYDPDTPYSLELVLRWSCDIARGLAFLHPNIMHRDLKPSNVLLGDGGTAKISDFGLARFKAHTTLHTRDAEVGTTCYMAPECFVSTDVKVTAACDVYSLAVLMNEMVTRARPWSGVRTAVVGFKVAVVGERPDMPPPDSPLCPPELRQLIIDCWAQAPEGRPSSAAVLSRLEAMLVAASTPGGASVAAAAAASSRRSSARSSGSEAAAGLEQAAVPALAAGAPAGVAGMAPRMEATAAPVAGADVDGEAVDPRGVAVDVQ</sequence>
<dbReference type="GeneID" id="5728413"/>
<feature type="region of interest" description="Disordered" evidence="7">
    <location>
        <begin position="1501"/>
        <end position="1554"/>
    </location>
</feature>
<name>A0A2K3DJG5_CHLRE</name>
<evidence type="ECO:0000313" key="11">
    <source>
        <dbReference type="Proteomes" id="UP000006906"/>
    </source>
</evidence>
<feature type="compositionally biased region" description="Gly residues" evidence="7">
    <location>
        <begin position="1266"/>
        <end position="1276"/>
    </location>
</feature>
<keyword evidence="2" id="KW-0808">Transferase</keyword>
<proteinExistence type="predicted"/>
<feature type="region of interest" description="Disordered" evidence="7">
    <location>
        <begin position="574"/>
        <end position="602"/>
    </location>
</feature>
<feature type="chain" id="PRO_5014451861" description="Protein kinase domain-containing protein" evidence="8">
    <location>
        <begin position="26"/>
        <end position="1961"/>
    </location>
</feature>
<feature type="compositionally biased region" description="Low complexity" evidence="7">
    <location>
        <begin position="1119"/>
        <end position="1135"/>
    </location>
</feature>
<feature type="region of interest" description="Disordered" evidence="7">
    <location>
        <begin position="1251"/>
        <end position="1290"/>
    </location>
</feature>
<feature type="compositionally biased region" description="Pro residues" evidence="7">
    <location>
        <begin position="1079"/>
        <end position="1096"/>
    </location>
</feature>
<dbReference type="STRING" id="3055.A0A2K3DJG5"/>
<accession>A0A2K3DJG5</accession>
<dbReference type="PROSITE" id="PS00108">
    <property type="entry name" value="PROTEIN_KINASE_ST"/>
    <property type="match status" value="1"/>
</dbReference>
<keyword evidence="11" id="KW-1185">Reference proteome</keyword>
<dbReference type="GO" id="GO:0007165">
    <property type="term" value="P:signal transduction"/>
    <property type="evidence" value="ECO:0000318"/>
    <property type="project" value="GO_Central"/>
</dbReference>
<dbReference type="PaxDb" id="3055-EDO96838"/>
<dbReference type="GO" id="GO:0005524">
    <property type="term" value="F:ATP binding"/>
    <property type="evidence" value="ECO:0007669"/>
    <property type="project" value="UniProtKB-UniRule"/>
</dbReference>
<feature type="signal peptide" evidence="8">
    <location>
        <begin position="1"/>
        <end position="25"/>
    </location>
</feature>
<feature type="compositionally biased region" description="Gly residues" evidence="7">
    <location>
        <begin position="650"/>
        <end position="663"/>
    </location>
</feature>
<evidence type="ECO:0000256" key="2">
    <source>
        <dbReference type="ARBA" id="ARBA00022679"/>
    </source>
</evidence>
<dbReference type="SMART" id="SM00220">
    <property type="entry name" value="S_TKc"/>
    <property type="match status" value="1"/>
</dbReference>
<protein>
    <recommendedName>
        <fullName evidence="9">Protein kinase domain-containing protein</fullName>
    </recommendedName>
</protein>
<dbReference type="SUPFAM" id="SSF51101">
    <property type="entry name" value="Mannose-binding lectins"/>
    <property type="match status" value="1"/>
</dbReference>
<dbReference type="PROSITE" id="PS50011">
    <property type="entry name" value="PROTEIN_KINASE_DOM"/>
    <property type="match status" value="1"/>
</dbReference>
<dbReference type="InterPro" id="IPR011009">
    <property type="entry name" value="Kinase-like_dom_sf"/>
</dbReference>
<dbReference type="ExpressionAtlas" id="A0A2K3DJG5">
    <property type="expression patterns" value="baseline and differential"/>
</dbReference>
<evidence type="ECO:0000256" key="4">
    <source>
        <dbReference type="ARBA" id="ARBA00022777"/>
    </source>
</evidence>
<dbReference type="InterPro" id="IPR036404">
    <property type="entry name" value="Jacalin-like_lectin_dom_sf"/>
</dbReference>
<feature type="compositionally biased region" description="Low complexity" evidence="7">
    <location>
        <begin position="1251"/>
        <end position="1265"/>
    </location>
</feature>
<dbReference type="Gramene" id="PNW80665">
    <property type="protein sequence ID" value="PNW80665"/>
    <property type="gene ID" value="CHLRE_07g325739v5"/>
</dbReference>
<keyword evidence="3 6" id="KW-0547">Nucleotide-binding</keyword>
<dbReference type="Gene3D" id="1.10.510.10">
    <property type="entry name" value="Transferase(Phosphotransferase) domain 1"/>
    <property type="match status" value="1"/>
</dbReference>
<dbReference type="Proteomes" id="UP000006906">
    <property type="component" value="Chromosome 7"/>
</dbReference>
<dbReference type="Pfam" id="PF07714">
    <property type="entry name" value="PK_Tyr_Ser-Thr"/>
    <property type="match status" value="1"/>
</dbReference>
<feature type="compositionally biased region" description="Polar residues" evidence="7">
    <location>
        <begin position="1539"/>
        <end position="1551"/>
    </location>
</feature>
<reference evidence="10 11" key="1">
    <citation type="journal article" date="2007" name="Science">
        <title>The Chlamydomonas genome reveals the evolution of key animal and plant functions.</title>
        <authorList>
            <person name="Merchant S.S."/>
            <person name="Prochnik S.E."/>
            <person name="Vallon O."/>
            <person name="Harris E.H."/>
            <person name="Karpowicz S.J."/>
            <person name="Witman G.B."/>
            <person name="Terry A."/>
            <person name="Salamov A."/>
            <person name="Fritz-Laylin L.K."/>
            <person name="Marechal-Drouard L."/>
            <person name="Marshall W.F."/>
            <person name="Qu L.H."/>
            <person name="Nelson D.R."/>
            <person name="Sanderfoot A.A."/>
            <person name="Spalding M.H."/>
            <person name="Kapitonov V.V."/>
            <person name="Ren Q."/>
            <person name="Ferris P."/>
            <person name="Lindquist E."/>
            <person name="Shapiro H."/>
            <person name="Lucas S.M."/>
            <person name="Grimwood J."/>
            <person name="Schmutz J."/>
            <person name="Cardol P."/>
            <person name="Cerutti H."/>
            <person name="Chanfreau G."/>
            <person name="Chen C.L."/>
            <person name="Cognat V."/>
            <person name="Croft M.T."/>
            <person name="Dent R."/>
            <person name="Dutcher S."/>
            <person name="Fernandez E."/>
            <person name="Fukuzawa H."/>
            <person name="Gonzalez-Ballester D."/>
            <person name="Gonzalez-Halphen D."/>
            <person name="Hallmann A."/>
            <person name="Hanikenne M."/>
            <person name="Hippler M."/>
            <person name="Inwood W."/>
            <person name="Jabbari K."/>
            <person name="Kalanon M."/>
            <person name="Kuras R."/>
            <person name="Lefebvre P.A."/>
            <person name="Lemaire S.D."/>
            <person name="Lobanov A.V."/>
            <person name="Lohr M."/>
            <person name="Manuell A."/>
            <person name="Meier I."/>
            <person name="Mets L."/>
            <person name="Mittag M."/>
            <person name="Mittelmeier T."/>
            <person name="Moroney J.V."/>
            <person name="Moseley J."/>
            <person name="Napoli C."/>
            <person name="Nedelcu A.M."/>
            <person name="Niyogi K."/>
            <person name="Novoselov S.V."/>
            <person name="Paulsen I.T."/>
            <person name="Pazour G."/>
            <person name="Purton S."/>
            <person name="Ral J.P."/>
            <person name="Riano-Pachon D.M."/>
            <person name="Riekhof W."/>
            <person name="Rymarquis L."/>
            <person name="Schroda M."/>
            <person name="Stern D."/>
            <person name="Umen J."/>
            <person name="Willows R."/>
            <person name="Wilson N."/>
            <person name="Zimmer S.L."/>
            <person name="Allmer J."/>
            <person name="Balk J."/>
            <person name="Bisova K."/>
            <person name="Chen C.J."/>
            <person name="Elias M."/>
            <person name="Gendler K."/>
            <person name="Hauser C."/>
            <person name="Lamb M.R."/>
            <person name="Ledford H."/>
            <person name="Long J.C."/>
            <person name="Minagawa J."/>
            <person name="Page M.D."/>
            <person name="Pan J."/>
            <person name="Pootakham W."/>
            <person name="Roje S."/>
            <person name="Rose A."/>
            <person name="Stahlberg E."/>
            <person name="Terauchi A.M."/>
            <person name="Yang P."/>
            <person name="Ball S."/>
            <person name="Bowler C."/>
            <person name="Dieckmann C.L."/>
            <person name="Gladyshev V.N."/>
            <person name="Green P."/>
            <person name="Jorgensen R."/>
            <person name="Mayfield S."/>
            <person name="Mueller-Roeber B."/>
            <person name="Rajamani S."/>
            <person name="Sayre R.T."/>
            <person name="Brokstein P."/>
            <person name="Dubchak I."/>
            <person name="Goodstein D."/>
            <person name="Hornick L."/>
            <person name="Huang Y.W."/>
            <person name="Jhaveri J."/>
            <person name="Luo Y."/>
            <person name="Martinez D."/>
            <person name="Ngau W.C."/>
            <person name="Otillar B."/>
            <person name="Poliakov A."/>
            <person name="Porter A."/>
            <person name="Szajkowski L."/>
            <person name="Werner G."/>
            <person name="Zhou K."/>
            <person name="Grigoriev I.V."/>
            <person name="Rokhsar D.S."/>
            <person name="Grossman A.R."/>
        </authorList>
    </citation>
    <scope>NUCLEOTIDE SEQUENCE [LARGE SCALE GENOMIC DNA]</scope>
    <source>
        <strain evidence="11">CC-503</strain>
    </source>
</reference>
<keyword evidence="8" id="KW-0732">Signal</keyword>
<dbReference type="PANTHER" id="PTHR44329">
    <property type="entry name" value="SERINE/THREONINE-PROTEIN KINASE TNNI3K-RELATED"/>
    <property type="match status" value="1"/>
</dbReference>
<dbReference type="InParanoid" id="A0A2K3DJG5"/>
<keyword evidence="4" id="KW-0418">Kinase</keyword>
<keyword evidence="5 6" id="KW-0067">ATP-binding</keyword>
<dbReference type="PANTHER" id="PTHR44329:SF214">
    <property type="entry name" value="PROTEIN KINASE DOMAIN-CONTAINING PROTEIN"/>
    <property type="match status" value="1"/>
</dbReference>
<keyword evidence="1" id="KW-0723">Serine/threonine-protein kinase</keyword>
<dbReference type="SUPFAM" id="SSF56112">
    <property type="entry name" value="Protein kinase-like (PK-like)"/>
    <property type="match status" value="1"/>
</dbReference>
<evidence type="ECO:0000256" key="5">
    <source>
        <dbReference type="ARBA" id="ARBA00022840"/>
    </source>
</evidence>
<feature type="binding site" evidence="6">
    <location>
        <position position="1638"/>
    </location>
    <ligand>
        <name>ATP</name>
        <dbReference type="ChEBI" id="CHEBI:30616"/>
    </ligand>
</feature>
<evidence type="ECO:0000259" key="9">
    <source>
        <dbReference type="PROSITE" id="PS50011"/>
    </source>
</evidence>
<feature type="domain" description="Protein kinase" evidence="9">
    <location>
        <begin position="1606"/>
        <end position="1876"/>
    </location>
</feature>
<dbReference type="InterPro" id="IPR000719">
    <property type="entry name" value="Prot_kinase_dom"/>
</dbReference>
<dbReference type="OrthoDB" id="543442at2759"/>
<feature type="compositionally biased region" description="Gly residues" evidence="7">
    <location>
        <begin position="586"/>
        <end position="597"/>
    </location>
</feature>
<evidence type="ECO:0000256" key="1">
    <source>
        <dbReference type="ARBA" id="ARBA00022527"/>
    </source>
</evidence>
<dbReference type="KEGG" id="cre:CHLRE_07g325739v5"/>
<evidence type="ECO:0000313" key="10">
    <source>
        <dbReference type="EMBL" id="PNW80665.1"/>
    </source>
</evidence>
<feature type="compositionally biased region" description="Low complexity" evidence="7">
    <location>
        <begin position="1520"/>
        <end position="1536"/>
    </location>
</feature>
<dbReference type="InterPro" id="IPR017441">
    <property type="entry name" value="Protein_kinase_ATP_BS"/>
</dbReference>
<evidence type="ECO:0000256" key="7">
    <source>
        <dbReference type="SAM" id="MobiDB-lite"/>
    </source>
</evidence>
<gene>
    <name evidence="10" type="ORF">CHLRE_07g325739v5</name>
</gene>
<organism evidence="10 11">
    <name type="scientific">Chlamydomonas reinhardtii</name>
    <name type="common">Chlamydomonas smithii</name>
    <dbReference type="NCBI Taxonomy" id="3055"/>
    <lineage>
        <taxon>Eukaryota</taxon>
        <taxon>Viridiplantae</taxon>
        <taxon>Chlorophyta</taxon>
        <taxon>core chlorophytes</taxon>
        <taxon>Chlorophyceae</taxon>
        <taxon>CS clade</taxon>
        <taxon>Chlamydomonadales</taxon>
        <taxon>Chlamydomonadaceae</taxon>
        <taxon>Chlamydomonas</taxon>
    </lineage>
</organism>
<dbReference type="GO" id="GO:0004672">
    <property type="term" value="F:protein kinase activity"/>
    <property type="evidence" value="ECO:0000318"/>
    <property type="project" value="GO_Central"/>
</dbReference>
<feature type="region of interest" description="Disordered" evidence="7">
    <location>
        <begin position="1939"/>
        <end position="1961"/>
    </location>
</feature>